<name>A0A9N9TVU9_PHYSR</name>
<evidence type="ECO:0000313" key="2">
    <source>
        <dbReference type="EMBL" id="CAG9863818.1"/>
    </source>
</evidence>
<feature type="signal peptide" evidence="1">
    <location>
        <begin position="1"/>
        <end position="18"/>
    </location>
</feature>
<proteinExistence type="predicted"/>
<evidence type="ECO:0000256" key="1">
    <source>
        <dbReference type="SAM" id="SignalP"/>
    </source>
</evidence>
<accession>A0A9N9TVU9</accession>
<keyword evidence="1" id="KW-0732">Signal</keyword>
<dbReference type="EMBL" id="OU900100">
    <property type="protein sequence ID" value="CAG9863818.1"/>
    <property type="molecule type" value="Genomic_DNA"/>
</dbReference>
<organism evidence="2 3">
    <name type="scientific">Phyllotreta striolata</name>
    <name type="common">Striped flea beetle</name>
    <name type="synonym">Crioceris striolata</name>
    <dbReference type="NCBI Taxonomy" id="444603"/>
    <lineage>
        <taxon>Eukaryota</taxon>
        <taxon>Metazoa</taxon>
        <taxon>Ecdysozoa</taxon>
        <taxon>Arthropoda</taxon>
        <taxon>Hexapoda</taxon>
        <taxon>Insecta</taxon>
        <taxon>Pterygota</taxon>
        <taxon>Neoptera</taxon>
        <taxon>Endopterygota</taxon>
        <taxon>Coleoptera</taxon>
        <taxon>Polyphaga</taxon>
        <taxon>Cucujiformia</taxon>
        <taxon>Chrysomeloidea</taxon>
        <taxon>Chrysomelidae</taxon>
        <taxon>Galerucinae</taxon>
        <taxon>Alticini</taxon>
        <taxon>Phyllotreta</taxon>
    </lineage>
</organism>
<sequence length="132" mass="14564">MKVTVICAVLCLAAVCLADKKPEEVKPTLLTLQNNFDELKPENLAEKSKETEGIRPKRQYPYGGYGYGYPGYGYGYPGYGYSGYGYSGYGYPGYGYSGYGYPGYGYSGYGYPGYGYGGYGYGAYPYGYGYRY</sequence>
<evidence type="ECO:0000313" key="3">
    <source>
        <dbReference type="Proteomes" id="UP001153712"/>
    </source>
</evidence>
<gene>
    <name evidence="2" type="ORF">PHYEVI_LOCUS10098</name>
</gene>
<keyword evidence="3" id="KW-1185">Reference proteome</keyword>
<dbReference type="AlphaFoldDB" id="A0A9N9TVU9"/>
<protein>
    <submittedName>
        <fullName evidence="2">Uncharacterized protein</fullName>
    </submittedName>
</protein>
<dbReference type="Proteomes" id="UP001153712">
    <property type="component" value="Chromosome 7"/>
</dbReference>
<reference evidence="2" key="1">
    <citation type="submission" date="2022-01" db="EMBL/GenBank/DDBJ databases">
        <authorList>
            <person name="King R."/>
        </authorList>
    </citation>
    <scope>NUCLEOTIDE SEQUENCE</scope>
</reference>
<feature type="chain" id="PRO_5040430240" evidence="1">
    <location>
        <begin position="19"/>
        <end position="132"/>
    </location>
</feature>